<dbReference type="SMART" id="SM00358">
    <property type="entry name" value="DSRM"/>
    <property type="match status" value="1"/>
</dbReference>
<sequence length="1168" mass="132295">MKVKPNKKRPPPIQDDQFSEQTTEKEEKKKKKLDLSSILEKAPPAFPWLFSNENVKNGENEKKEIAKTSLSEPSVSKKQIVVDEPENGDRTFAPLFPTTSTNSILSLIEGSTQMGMVTEAHREAALSEWRARTENENKNKERKFEEDDALDYDENELIDVDEGLARQILEDVDKEELEARARKKAKKAAKRLKREKERQSQQNLNETKHKKSHKNVKEAKSKSHKKKKSKSESSKSKNHSNNKHTRKHDDVEDNDRKKRRRASRSSSRSRSRSSSRTYSSVSSVKRSRSRSYTPLPQFDRRKAFETRKRLIEESWHRRIQHSVRACEREISPIRDHKSSRRSSLSRADYVDEHGHIDKQKLLEIATRNATRLAMEGKLPKGAELVKSMSNKSVNQLIALCKQLQNEENLLPGDRSSSEDEERRYMKRYDEFRERRDRSKDKEFSNRGVRPAPDRRKVEAQERKEAVKREENKLRLTFPVSSGVKHRVATNAPASEGTAGPLVRYGEIGPLTTALAKVRTNIPSAYLAIEAGPSQVAQLSPETVQKTEEKPFVASFANHPPPPDIVSPSAYKIALEAAERTAELKREKTKEPILATSSNFIGPVIPAEQKPVLPLVDRLNLKVELKPELVDVPAVSSWDKPGHLIAREAFLKKIIALQEKPMENIKPQIDKINHDLILNTKEIQQSISDVESVIQSCVKKVVDEQEGLGTKNYTSSITTPKTNLTPSGSTEKFVAPKAVKPSRTNDNSSITSKIPLSLPSTSKINIEQIADTKEDNPSHMELMDRVQAFVESQVARQKAESVLHATILSAQLSQATFLKSETPAYFSTVSQSKDPIGLTKVAKSVSELISERLRYTQRLQRDPNDYDARKKLKDVDDQMSKWAEDGFALPGEFTGHTGARVLSEKELEPSDPRFHAWAKKDQFKNAPEFNGGIGMRLMQKMGWKPGQGLGKNAAGPTEPLYLDVKSDKKGFFSEYLERIPKRESVLDPTGKNPVSVLMEVCSRNRWMNPEFICDEMGPHNNRRYLWKAILNGVEYSPSLPSSNKKAGKAQVCMVVLEALGFRQSDEDEDKPEKPEGEGEEDEKPAEGEDGKKPKEDDDEEEGEGDKKPKKGKDKKGGKKEAKKDNKKKDDDEDEEEEGRKKKKQKTLTSAEIRDIKPVFGNYYKQALNS</sequence>
<feature type="compositionally biased region" description="Basic and acidic residues" evidence="2">
    <location>
        <begin position="128"/>
        <end position="145"/>
    </location>
</feature>
<feature type="region of interest" description="Disordered" evidence="2">
    <location>
        <begin position="180"/>
        <end position="295"/>
    </location>
</feature>
<evidence type="ECO:0000259" key="4">
    <source>
        <dbReference type="PROSITE" id="PS50174"/>
    </source>
</evidence>
<dbReference type="WBParaSite" id="MhA1_Contig1431.frz3.gene12">
    <property type="protein sequence ID" value="MhA1_Contig1431.frz3.gene12"/>
    <property type="gene ID" value="MhA1_Contig1431.frz3.gene12"/>
</dbReference>
<feature type="compositionally biased region" description="Basic and acidic residues" evidence="2">
    <location>
        <begin position="247"/>
        <end position="256"/>
    </location>
</feature>
<dbReference type="AlphaFoldDB" id="A0A1I8B6B8"/>
<feature type="compositionally biased region" description="Polar residues" evidence="2">
    <location>
        <begin position="68"/>
        <end position="77"/>
    </location>
</feature>
<feature type="compositionally biased region" description="Basic and acidic residues" evidence="2">
    <location>
        <begin position="1083"/>
        <end position="1094"/>
    </location>
</feature>
<organism evidence="5 6">
    <name type="scientific">Meloidogyne hapla</name>
    <name type="common">Root-knot nematode worm</name>
    <dbReference type="NCBI Taxonomy" id="6305"/>
    <lineage>
        <taxon>Eukaryota</taxon>
        <taxon>Metazoa</taxon>
        <taxon>Ecdysozoa</taxon>
        <taxon>Nematoda</taxon>
        <taxon>Chromadorea</taxon>
        <taxon>Rhabditida</taxon>
        <taxon>Tylenchina</taxon>
        <taxon>Tylenchomorpha</taxon>
        <taxon>Tylenchoidea</taxon>
        <taxon>Meloidogynidae</taxon>
        <taxon>Meloidogyninae</taxon>
        <taxon>Meloidogyne</taxon>
    </lineage>
</organism>
<dbReference type="GO" id="GO:0003723">
    <property type="term" value="F:RNA binding"/>
    <property type="evidence" value="ECO:0007669"/>
    <property type="project" value="UniProtKB-UniRule"/>
</dbReference>
<feature type="region of interest" description="Disordered" evidence="2">
    <location>
        <begin position="128"/>
        <end position="156"/>
    </location>
</feature>
<feature type="compositionally biased region" description="Basic residues" evidence="2">
    <location>
        <begin position="236"/>
        <end position="246"/>
    </location>
</feature>
<feature type="compositionally biased region" description="Basic and acidic residues" evidence="2">
    <location>
        <begin position="1117"/>
        <end position="1128"/>
    </location>
</feature>
<feature type="compositionally biased region" description="Basic residues" evidence="2">
    <location>
        <begin position="1"/>
        <end position="10"/>
    </location>
</feature>
<dbReference type="Gene3D" id="3.30.160.20">
    <property type="match status" value="1"/>
</dbReference>
<keyword evidence="1" id="KW-0694">RNA-binding</keyword>
<keyword evidence="5" id="KW-1185">Reference proteome</keyword>
<feature type="region of interest" description="Disordered" evidence="2">
    <location>
        <begin position="433"/>
        <end position="466"/>
    </location>
</feature>
<reference evidence="6" key="1">
    <citation type="submission" date="2016-11" db="UniProtKB">
        <authorList>
            <consortium name="WormBaseParasite"/>
        </authorList>
    </citation>
    <scope>IDENTIFICATION</scope>
</reference>
<proteinExistence type="predicted"/>
<feature type="compositionally biased region" description="Basic and acidic residues" evidence="2">
    <location>
        <begin position="451"/>
        <end position="466"/>
    </location>
</feature>
<dbReference type="PANTHER" id="PTHR46528:SF1">
    <property type="entry name" value="PROTEIN SON"/>
    <property type="match status" value="1"/>
</dbReference>
<feature type="compositionally biased region" description="Basic residues" evidence="2">
    <location>
        <begin position="1106"/>
        <end position="1116"/>
    </location>
</feature>
<feature type="region of interest" description="Disordered" evidence="2">
    <location>
        <begin position="1059"/>
        <end position="1156"/>
    </location>
</feature>
<accession>A0A1I8B6B8</accession>
<dbReference type="InterPro" id="IPR014720">
    <property type="entry name" value="dsRBD_dom"/>
</dbReference>
<dbReference type="InterPro" id="IPR032922">
    <property type="entry name" value="SON"/>
</dbReference>
<protein>
    <submittedName>
        <fullName evidence="6">G-patch domain-containing protein</fullName>
    </submittedName>
</protein>
<feature type="region of interest" description="Disordered" evidence="2">
    <location>
        <begin position="1"/>
        <end position="36"/>
    </location>
</feature>
<evidence type="ECO:0000259" key="3">
    <source>
        <dbReference type="PROSITE" id="PS50137"/>
    </source>
</evidence>
<dbReference type="GO" id="GO:0051726">
    <property type="term" value="P:regulation of cell cycle"/>
    <property type="evidence" value="ECO:0007669"/>
    <property type="project" value="InterPro"/>
</dbReference>
<dbReference type="SMART" id="SM00443">
    <property type="entry name" value="G_patch"/>
    <property type="match status" value="1"/>
</dbReference>
<evidence type="ECO:0000313" key="5">
    <source>
        <dbReference type="Proteomes" id="UP000095281"/>
    </source>
</evidence>
<feature type="compositionally biased region" description="Low complexity" evidence="2">
    <location>
        <begin position="274"/>
        <end position="284"/>
    </location>
</feature>
<dbReference type="PANTHER" id="PTHR46528">
    <property type="entry name" value="PROTEIN SON"/>
    <property type="match status" value="1"/>
</dbReference>
<evidence type="ECO:0000313" key="6">
    <source>
        <dbReference type="WBParaSite" id="MhA1_Contig1431.frz3.gene12"/>
    </source>
</evidence>
<dbReference type="PROSITE" id="PS50137">
    <property type="entry name" value="DS_RBD"/>
    <property type="match status" value="1"/>
</dbReference>
<dbReference type="SUPFAM" id="SSF54768">
    <property type="entry name" value="dsRNA-binding domain-like"/>
    <property type="match status" value="1"/>
</dbReference>
<feature type="compositionally biased region" description="Basic residues" evidence="2">
    <location>
        <begin position="257"/>
        <end position="273"/>
    </location>
</feature>
<feature type="domain" description="DRBM" evidence="3">
    <location>
        <begin position="991"/>
        <end position="1060"/>
    </location>
</feature>
<feature type="compositionally biased region" description="Polar residues" evidence="2">
    <location>
        <begin position="710"/>
        <end position="729"/>
    </location>
</feature>
<dbReference type="Pfam" id="PF01585">
    <property type="entry name" value="G-patch"/>
    <property type="match status" value="1"/>
</dbReference>
<name>A0A1I8B6B8_MELHA</name>
<dbReference type="PROSITE" id="PS50174">
    <property type="entry name" value="G_PATCH"/>
    <property type="match status" value="1"/>
</dbReference>
<dbReference type="Proteomes" id="UP000095281">
    <property type="component" value="Unplaced"/>
</dbReference>
<dbReference type="GO" id="GO:0048024">
    <property type="term" value="P:regulation of mRNA splicing, via spliceosome"/>
    <property type="evidence" value="ECO:0007669"/>
    <property type="project" value="TreeGrafter"/>
</dbReference>
<evidence type="ECO:0000256" key="2">
    <source>
        <dbReference type="SAM" id="MobiDB-lite"/>
    </source>
</evidence>
<feature type="compositionally biased region" description="Basic and acidic residues" evidence="2">
    <location>
        <begin position="433"/>
        <end position="444"/>
    </location>
</feature>
<dbReference type="InterPro" id="IPR000467">
    <property type="entry name" value="G_patch_dom"/>
</dbReference>
<feature type="compositionally biased region" description="Basic residues" evidence="2">
    <location>
        <begin position="181"/>
        <end position="193"/>
    </location>
</feature>
<feature type="compositionally biased region" description="Acidic residues" evidence="2">
    <location>
        <begin position="146"/>
        <end position="156"/>
    </location>
</feature>
<feature type="region of interest" description="Disordered" evidence="2">
    <location>
        <begin position="58"/>
        <end position="95"/>
    </location>
</feature>
<evidence type="ECO:0000256" key="1">
    <source>
        <dbReference type="PROSITE-ProRule" id="PRU00266"/>
    </source>
</evidence>
<feature type="region of interest" description="Disordered" evidence="2">
    <location>
        <begin position="710"/>
        <end position="730"/>
    </location>
</feature>
<feature type="domain" description="G-patch" evidence="4">
    <location>
        <begin position="929"/>
        <end position="970"/>
    </location>
</feature>